<comment type="similarity">
    <text evidence="2 7">Belongs to the UDP-glucose/GDP-mannose dehydrogenase family.</text>
</comment>
<dbReference type="EC" id="1.1.1.22" evidence="3 7"/>
<evidence type="ECO:0000256" key="1">
    <source>
        <dbReference type="ARBA" id="ARBA00004701"/>
    </source>
</evidence>
<feature type="active site" description="Nucleophile" evidence="8">
    <location>
        <position position="260"/>
    </location>
</feature>
<dbReference type="UniPathway" id="UPA00038">
    <property type="reaction ID" value="UER00491"/>
</dbReference>
<dbReference type="Pfam" id="PF00984">
    <property type="entry name" value="UDPG_MGDP_dh"/>
    <property type="match status" value="1"/>
</dbReference>
<dbReference type="RefSeq" id="WP_093213613.1">
    <property type="nucleotide sequence ID" value="NZ_FNFL01000003.1"/>
</dbReference>
<keyword evidence="4 7" id="KW-0560">Oxidoreductase</keyword>
<dbReference type="PANTHER" id="PTHR43750">
    <property type="entry name" value="UDP-GLUCOSE 6-DEHYDROGENASE TUAD"/>
    <property type="match status" value="1"/>
</dbReference>
<gene>
    <name evidence="12" type="ORF">SAMN05216243_2018</name>
</gene>
<dbReference type="Gene3D" id="3.40.50.720">
    <property type="entry name" value="NAD(P)-binding Rossmann-like Domain"/>
    <property type="match status" value="2"/>
</dbReference>
<dbReference type="Proteomes" id="UP000198694">
    <property type="component" value="Unassembled WGS sequence"/>
</dbReference>
<name>A0A1G8ZJC2_9BACI</name>
<dbReference type="SUPFAM" id="SSF48179">
    <property type="entry name" value="6-phosphogluconate dehydrogenase C-terminal domain-like"/>
    <property type="match status" value="1"/>
</dbReference>
<dbReference type="InterPro" id="IPR014027">
    <property type="entry name" value="UDP-Glc/GDP-Man_DH_C"/>
</dbReference>
<dbReference type="InterPro" id="IPR014026">
    <property type="entry name" value="UDP-Glc/GDP-Man_DH_dimer"/>
</dbReference>
<proteinExistence type="inferred from homology"/>
<dbReference type="PIRSF" id="PIRSF000124">
    <property type="entry name" value="UDPglc_GDPman_dh"/>
    <property type="match status" value="1"/>
</dbReference>
<dbReference type="GO" id="GO:0051287">
    <property type="term" value="F:NAD binding"/>
    <property type="evidence" value="ECO:0007669"/>
    <property type="project" value="InterPro"/>
</dbReference>
<evidence type="ECO:0000256" key="4">
    <source>
        <dbReference type="ARBA" id="ARBA00023002"/>
    </source>
</evidence>
<dbReference type="SMART" id="SM00984">
    <property type="entry name" value="UDPG_MGDP_dh_C"/>
    <property type="match status" value="1"/>
</dbReference>
<feature type="binding site" evidence="9">
    <location>
        <position position="320"/>
    </location>
    <ligand>
        <name>substrate</name>
    </ligand>
</feature>
<evidence type="ECO:0000256" key="6">
    <source>
        <dbReference type="ARBA" id="ARBA00047473"/>
    </source>
</evidence>
<feature type="binding site" evidence="9">
    <location>
        <begin position="249"/>
        <end position="253"/>
    </location>
    <ligand>
        <name>substrate</name>
    </ligand>
</feature>
<sequence>MHIAVIGTGYVGLVTGVCLAEIGNTVTCLDVDEEKVSLLKSGRSPIYEEGLEELLTKNLRKGNIQFTTDYREGLAGKEVIYIAVGTPERPDGSAELKYIESVCRAISENVRQDVVIVTKSTVPVGTNQYIKDLIEARLTPPITISVVSNPEFLRQGTAVHDTFHGDRIVIGSEDSWALELLEAINQPFQLPIVKTDLRSAEMIKYASNAFLAAKISFINEMSHLCAQVGANVDNVAAGMGMDKRIGKKFLHAGVGYGGSCFPKDTNALIAMGKQFDYQMPLLESVQQVNEMQRKRMVDMITTRLGSLDNKVVVLLGLTFKPNTDDMREAPSIRVAEELLRTGAVVKAYDPVAIPSAKTVMPEPVLFTSDLEEALQGADAAVIMTDWQQIKSFPLEEYRRLLVHPLLFDGRNCFTLAEMKNSGIEYHSIGRPVVNPQETISPMTSY</sequence>
<dbReference type="Gene3D" id="1.20.5.100">
    <property type="entry name" value="Cytochrome c1, transmembrane anchor, C-terminal"/>
    <property type="match status" value="1"/>
</dbReference>
<dbReference type="SUPFAM" id="SSF51735">
    <property type="entry name" value="NAD(P)-binding Rossmann-fold domains"/>
    <property type="match status" value="1"/>
</dbReference>
<feature type="domain" description="UDP-glucose/GDP-mannose dehydrogenase C-terminal" evidence="11">
    <location>
        <begin position="313"/>
        <end position="415"/>
    </location>
</feature>
<dbReference type="GO" id="GO:0006065">
    <property type="term" value="P:UDP-glucuronate biosynthetic process"/>
    <property type="evidence" value="ECO:0007669"/>
    <property type="project" value="UniProtKB-UniPathway"/>
</dbReference>
<evidence type="ECO:0000313" key="13">
    <source>
        <dbReference type="Proteomes" id="UP000198694"/>
    </source>
</evidence>
<dbReference type="InterPro" id="IPR001732">
    <property type="entry name" value="UDP-Glc/GDP-Man_DH_N"/>
</dbReference>
<dbReference type="InterPro" id="IPR008927">
    <property type="entry name" value="6-PGluconate_DH-like_C_sf"/>
</dbReference>
<dbReference type="AlphaFoldDB" id="A0A1G8ZJC2"/>
<dbReference type="InterPro" id="IPR028357">
    <property type="entry name" value="UDPglc_DH_bac"/>
</dbReference>
<evidence type="ECO:0000256" key="9">
    <source>
        <dbReference type="PIRSR" id="PIRSR500134-2"/>
    </source>
</evidence>
<dbReference type="PIRSF" id="PIRSF500134">
    <property type="entry name" value="UDPglc_DH_bac"/>
    <property type="match status" value="1"/>
</dbReference>
<evidence type="ECO:0000256" key="8">
    <source>
        <dbReference type="PIRSR" id="PIRSR500134-1"/>
    </source>
</evidence>
<evidence type="ECO:0000256" key="7">
    <source>
        <dbReference type="PIRNR" id="PIRNR000124"/>
    </source>
</evidence>
<accession>A0A1G8ZJC2</accession>
<feature type="binding site" evidence="9">
    <location>
        <position position="204"/>
    </location>
    <ligand>
        <name>substrate</name>
    </ligand>
</feature>
<keyword evidence="5 7" id="KW-0520">NAD</keyword>
<dbReference type="GO" id="GO:0000271">
    <property type="term" value="P:polysaccharide biosynthetic process"/>
    <property type="evidence" value="ECO:0007669"/>
    <property type="project" value="InterPro"/>
</dbReference>
<dbReference type="InterPro" id="IPR036220">
    <property type="entry name" value="UDP-Glc/GDP-Man_DH_C_sf"/>
</dbReference>
<dbReference type="OrthoDB" id="9803238at2"/>
<protein>
    <recommendedName>
        <fullName evidence="3 7">UDP-glucose 6-dehydrogenase</fullName>
        <ecNumber evidence="3 7">1.1.1.22</ecNumber>
    </recommendedName>
</protein>
<evidence type="ECO:0000259" key="11">
    <source>
        <dbReference type="SMART" id="SM00984"/>
    </source>
</evidence>
<feature type="binding site" evidence="10">
    <location>
        <position position="35"/>
    </location>
    <ligand>
        <name>NAD(+)</name>
        <dbReference type="ChEBI" id="CHEBI:57540"/>
    </ligand>
</feature>
<dbReference type="Pfam" id="PF03720">
    <property type="entry name" value="UDPG_MGDP_dh_C"/>
    <property type="match status" value="1"/>
</dbReference>
<reference evidence="12 13" key="1">
    <citation type="submission" date="2016-10" db="EMBL/GenBank/DDBJ databases">
        <authorList>
            <person name="de Groot N.N."/>
        </authorList>
    </citation>
    <scope>NUCLEOTIDE SEQUENCE [LARGE SCALE GENOMIC DNA]</scope>
    <source>
        <strain evidence="12 13">CGMCC 1.6502</strain>
    </source>
</reference>
<feature type="binding site" evidence="10">
    <location>
        <position position="121"/>
    </location>
    <ligand>
        <name>NAD(+)</name>
        <dbReference type="ChEBI" id="CHEBI:57540"/>
    </ligand>
</feature>
<organism evidence="12 13">
    <name type="scientific">Sediminibacillus albus</name>
    <dbReference type="NCBI Taxonomy" id="407036"/>
    <lineage>
        <taxon>Bacteria</taxon>
        <taxon>Bacillati</taxon>
        <taxon>Bacillota</taxon>
        <taxon>Bacilli</taxon>
        <taxon>Bacillales</taxon>
        <taxon>Bacillaceae</taxon>
        <taxon>Sediminibacillus</taxon>
    </lineage>
</organism>
<comment type="catalytic activity">
    <reaction evidence="6 7">
        <text>UDP-alpha-D-glucose + 2 NAD(+) + H2O = UDP-alpha-D-glucuronate + 2 NADH + 3 H(+)</text>
        <dbReference type="Rhea" id="RHEA:23596"/>
        <dbReference type="ChEBI" id="CHEBI:15377"/>
        <dbReference type="ChEBI" id="CHEBI:15378"/>
        <dbReference type="ChEBI" id="CHEBI:57540"/>
        <dbReference type="ChEBI" id="CHEBI:57945"/>
        <dbReference type="ChEBI" id="CHEBI:58052"/>
        <dbReference type="ChEBI" id="CHEBI:58885"/>
        <dbReference type="EC" id="1.1.1.22"/>
    </reaction>
</comment>
<comment type="pathway">
    <text evidence="1">Nucleotide-sugar biosynthesis; UDP-alpha-D-glucuronate biosynthesis; UDP-alpha-D-glucuronate from UDP-alpha-D-glucose: step 1/1.</text>
</comment>
<dbReference type="Pfam" id="PF03721">
    <property type="entry name" value="UDPG_MGDP_dh_N"/>
    <property type="match status" value="1"/>
</dbReference>
<feature type="binding site" evidence="10">
    <location>
        <position position="30"/>
    </location>
    <ligand>
        <name>NAD(+)</name>
        <dbReference type="ChEBI" id="CHEBI:57540"/>
    </ligand>
</feature>
<feature type="binding site" evidence="10">
    <location>
        <position position="263"/>
    </location>
    <ligand>
        <name>NAD(+)</name>
        <dbReference type="ChEBI" id="CHEBI:57540"/>
    </ligand>
</feature>
<feature type="binding site" evidence="10">
    <location>
        <position position="327"/>
    </location>
    <ligand>
        <name>NAD(+)</name>
        <dbReference type="ChEBI" id="CHEBI:57540"/>
    </ligand>
</feature>
<dbReference type="GO" id="GO:0003979">
    <property type="term" value="F:UDP-glucose 6-dehydrogenase activity"/>
    <property type="evidence" value="ECO:0007669"/>
    <property type="project" value="UniProtKB-EC"/>
</dbReference>
<dbReference type="PANTHER" id="PTHR43750:SF4">
    <property type="entry name" value="UDP-GLUCOSE 6-DEHYDROGENASE YWQF"/>
    <property type="match status" value="1"/>
</dbReference>
<evidence type="ECO:0000256" key="3">
    <source>
        <dbReference type="ARBA" id="ARBA00012954"/>
    </source>
</evidence>
<dbReference type="EMBL" id="FNFL01000003">
    <property type="protein sequence ID" value="SDK14495.1"/>
    <property type="molecule type" value="Genomic_DNA"/>
</dbReference>
<dbReference type="NCBIfam" id="TIGR03026">
    <property type="entry name" value="NDP-sugDHase"/>
    <property type="match status" value="1"/>
</dbReference>
<feature type="binding site" evidence="10">
    <location>
        <position position="86"/>
    </location>
    <ligand>
        <name>NAD(+)</name>
        <dbReference type="ChEBI" id="CHEBI:57540"/>
    </ligand>
</feature>
<dbReference type="SUPFAM" id="SSF52413">
    <property type="entry name" value="UDP-glucose/GDP-mannose dehydrogenase C-terminal domain"/>
    <property type="match status" value="1"/>
</dbReference>
<dbReference type="InterPro" id="IPR017476">
    <property type="entry name" value="UDP-Glc/GDP-Man"/>
</dbReference>
<evidence type="ECO:0000256" key="2">
    <source>
        <dbReference type="ARBA" id="ARBA00006601"/>
    </source>
</evidence>
<keyword evidence="13" id="KW-1185">Reference proteome</keyword>
<evidence type="ECO:0000313" key="12">
    <source>
        <dbReference type="EMBL" id="SDK14495.1"/>
    </source>
</evidence>
<evidence type="ECO:0000256" key="5">
    <source>
        <dbReference type="ARBA" id="ARBA00023027"/>
    </source>
</evidence>
<dbReference type="InterPro" id="IPR036291">
    <property type="entry name" value="NAD(P)-bd_dom_sf"/>
</dbReference>
<feature type="binding site" evidence="9">
    <location>
        <position position="257"/>
    </location>
    <ligand>
        <name>substrate</name>
    </ligand>
</feature>
<evidence type="ECO:0000256" key="10">
    <source>
        <dbReference type="PIRSR" id="PIRSR500134-3"/>
    </source>
</evidence>
<dbReference type="STRING" id="407036.SAMN05216243_2018"/>